<gene>
    <name evidence="10" type="ORF">CLAC_00210</name>
</gene>
<feature type="transmembrane region" description="Helical" evidence="8">
    <location>
        <begin position="295"/>
        <end position="315"/>
    </location>
</feature>
<dbReference type="EMBL" id="CP006841">
    <property type="protein sequence ID" value="ALA66415.1"/>
    <property type="molecule type" value="Genomic_DNA"/>
</dbReference>
<keyword evidence="5 8" id="KW-0812">Transmembrane</keyword>
<evidence type="ECO:0000256" key="5">
    <source>
        <dbReference type="ARBA" id="ARBA00022692"/>
    </source>
</evidence>
<comment type="subcellular location">
    <subcellularLocation>
        <location evidence="1">Cell membrane</location>
        <topology evidence="1">Multi-pass membrane protein</topology>
    </subcellularLocation>
</comment>
<dbReference type="GO" id="GO:0005886">
    <property type="term" value="C:plasma membrane"/>
    <property type="evidence" value="ECO:0007669"/>
    <property type="project" value="UniProtKB-SubCell"/>
</dbReference>
<evidence type="ECO:0000313" key="10">
    <source>
        <dbReference type="EMBL" id="ALA66415.1"/>
    </source>
</evidence>
<evidence type="ECO:0000256" key="1">
    <source>
        <dbReference type="ARBA" id="ARBA00004651"/>
    </source>
</evidence>
<feature type="transmembrane region" description="Helical" evidence="8">
    <location>
        <begin position="61"/>
        <end position="81"/>
    </location>
</feature>
<accession>A0A0K2GXA8</accession>
<dbReference type="InterPro" id="IPR020846">
    <property type="entry name" value="MFS_dom"/>
</dbReference>
<keyword evidence="3" id="KW-0813">Transport</keyword>
<evidence type="ECO:0000256" key="3">
    <source>
        <dbReference type="ARBA" id="ARBA00022448"/>
    </source>
</evidence>
<evidence type="ECO:0000256" key="7">
    <source>
        <dbReference type="ARBA" id="ARBA00023136"/>
    </source>
</evidence>
<comment type="similarity">
    <text evidence="2">Belongs to the major facilitator superfamily.</text>
</comment>
<feature type="transmembrane region" description="Helical" evidence="8">
    <location>
        <begin position="181"/>
        <end position="201"/>
    </location>
</feature>
<dbReference type="STRING" id="1408189.CLAC_00210"/>
<evidence type="ECO:0000259" key="9">
    <source>
        <dbReference type="PROSITE" id="PS50850"/>
    </source>
</evidence>
<protein>
    <submittedName>
        <fullName evidence="10">Membrane protein</fullName>
    </submittedName>
</protein>
<feature type="transmembrane region" description="Helical" evidence="8">
    <location>
        <begin position="118"/>
        <end position="139"/>
    </location>
</feature>
<evidence type="ECO:0000256" key="6">
    <source>
        <dbReference type="ARBA" id="ARBA00022989"/>
    </source>
</evidence>
<organism evidence="10 11">
    <name type="scientific">Corynebacterium lactis RW2-5</name>
    <dbReference type="NCBI Taxonomy" id="1408189"/>
    <lineage>
        <taxon>Bacteria</taxon>
        <taxon>Bacillati</taxon>
        <taxon>Actinomycetota</taxon>
        <taxon>Actinomycetes</taxon>
        <taxon>Mycobacteriales</taxon>
        <taxon>Corynebacteriaceae</taxon>
        <taxon>Corynebacterium</taxon>
    </lineage>
</organism>
<dbReference type="CDD" id="cd17324">
    <property type="entry name" value="MFS_NepI_like"/>
    <property type="match status" value="1"/>
</dbReference>
<keyword evidence="11" id="KW-1185">Reference proteome</keyword>
<dbReference type="AlphaFoldDB" id="A0A0K2GXA8"/>
<name>A0A0K2GXA8_9CORY</name>
<dbReference type="PATRIC" id="fig|1408189.4.peg.43"/>
<evidence type="ECO:0000256" key="8">
    <source>
        <dbReference type="SAM" id="Phobius"/>
    </source>
</evidence>
<feature type="transmembrane region" description="Helical" evidence="8">
    <location>
        <begin position="27"/>
        <end position="49"/>
    </location>
</feature>
<dbReference type="OrthoDB" id="63984at2"/>
<evidence type="ECO:0000256" key="4">
    <source>
        <dbReference type="ARBA" id="ARBA00022475"/>
    </source>
</evidence>
<keyword evidence="6 8" id="KW-1133">Transmembrane helix</keyword>
<dbReference type="PANTHER" id="PTHR43271:SF1">
    <property type="entry name" value="INNER MEMBRANE TRANSPORT PROTEIN YNFM"/>
    <property type="match status" value="1"/>
</dbReference>
<dbReference type="Gene3D" id="1.20.1250.20">
    <property type="entry name" value="MFS general substrate transporter like domains"/>
    <property type="match status" value="1"/>
</dbReference>
<dbReference type="PROSITE" id="PS50850">
    <property type="entry name" value="MFS"/>
    <property type="match status" value="1"/>
</dbReference>
<dbReference type="SUPFAM" id="SSF103473">
    <property type="entry name" value="MFS general substrate transporter"/>
    <property type="match status" value="1"/>
</dbReference>
<dbReference type="InterPro" id="IPR005829">
    <property type="entry name" value="Sugar_transporter_CS"/>
</dbReference>
<sequence length="404" mass="42074">MSSAAGSQENQSLPAGLTPGDPGFRRALVAVLFAGLASFQALYATQALLPTLSDDLSVDPATAALTVSATTGGLACAVIPVSILSERFGRRRVIVISAFVATLLGLVVAASPGIGSMIALRLLQGIVIAGVPAVAMAYVSEEVHADHVSRVMGLYISGTTVGGLLGRIIPSIVLEFAGWRMAVAVSAAVAFVFAILTWYFLPIQRRFHPKALSFSGEWQAIRRHLADPRILALCALAFLFMGAFVSLYNYLGFRLGDRFGLSPALAGFVFVLYLSGTWSSARAGVWAKTVSRRRLIAIATVGACAGLGLVAVPWLPAVIVGVLVFTASFFVAHSLSSSGVGLVAQRDRAEASSMYLFSYYAGSSVVGWVSGMVFGGLGWGGLVPWLVALSLVAGACAVAGLKAR</sequence>
<feature type="transmembrane region" description="Helical" evidence="8">
    <location>
        <begin position="151"/>
        <end position="169"/>
    </location>
</feature>
<evidence type="ECO:0000256" key="2">
    <source>
        <dbReference type="ARBA" id="ARBA00008335"/>
    </source>
</evidence>
<dbReference type="KEGG" id="clw:CLAC_00210"/>
<feature type="transmembrane region" description="Helical" evidence="8">
    <location>
        <begin position="382"/>
        <end position="401"/>
    </location>
</feature>
<dbReference type="PANTHER" id="PTHR43271">
    <property type="entry name" value="BLL2771 PROTEIN"/>
    <property type="match status" value="1"/>
</dbReference>
<dbReference type="Pfam" id="PF07690">
    <property type="entry name" value="MFS_1"/>
    <property type="match status" value="1"/>
</dbReference>
<feature type="transmembrane region" description="Helical" evidence="8">
    <location>
        <begin position="230"/>
        <end position="251"/>
    </location>
</feature>
<feature type="transmembrane region" description="Helical" evidence="8">
    <location>
        <begin position="321"/>
        <end position="344"/>
    </location>
</feature>
<evidence type="ECO:0000313" key="11">
    <source>
        <dbReference type="Proteomes" id="UP000058446"/>
    </source>
</evidence>
<dbReference type="GO" id="GO:0022857">
    <property type="term" value="F:transmembrane transporter activity"/>
    <property type="evidence" value="ECO:0007669"/>
    <property type="project" value="InterPro"/>
</dbReference>
<keyword evidence="4" id="KW-1003">Cell membrane</keyword>
<dbReference type="InterPro" id="IPR011701">
    <property type="entry name" value="MFS"/>
</dbReference>
<dbReference type="InterPro" id="IPR036259">
    <property type="entry name" value="MFS_trans_sf"/>
</dbReference>
<reference evidence="10 11" key="1">
    <citation type="submission" date="2013-10" db="EMBL/GenBank/DDBJ databases">
        <title>Complete genome sequence of Corynebacterium lactis DSM 45799(T), isolated from raw cow milk.</title>
        <authorList>
            <person name="Ruckert C."/>
            <person name="Albersmeier A."/>
            <person name="Lipski A."/>
            <person name="Kalinowski J."/>
        </authorList>
    </citation>
    <scope>NUCLEOTIDE SEQUENCE [LARGE SCALE GENOMIC DNA]</scope>
    <source>
        <strain evidence="10 11">RW2-5</strain>
    </source>
</reference>
<feature type="transmembrane region" description="Helical" evidence="8">
    <location>
        <begin position="356"/>
        <end position="376"/>
    </location>
</feature>
<dbReference type="Proteomes" id="UP000058446">
    <property type="component" value="Chromosome"/>
</dbReference>
<dbReference type="PROSITE" id="PS00216">
    <property type="entry name" value="SUGAR_TRANSPORT_1"/>
    <property type="match status" value="1"/>
</dbReference>
<feature type="transmembrane region" description="Helical" evidence="8">
    <location>
        <begin position="263"/>
        <end position="283"/>
    </location>
</feature>
<dbReference type="RefSeq" id="WP_053411202.1">
    <property type="nucleotide sequence ID" value="NZ_CP006841.1"/>
</dbReference>
<feature type="transmembrane region" description="Helical" evidence="8">
    <location>
        <begin position="93"/>
        <end position="112"/>
    </location>
</feature>
<feature type="domain" description="Major facilitator superfamily (MFS) profile" evidence="9">
    <location>
        <begin position="27"/>
        <end position="404"/>
    </location>
</feature>
<proteinExistence type="inferred from homology"/>
<keyword evidence="7 8" id="KW-0472">Membrane</keyword>